<keyword evidence="2" id="KW-0547">Nucleotide-binding</keyword>
<sequence>MNTPLSILSEVKQGNYKVLARTLTLVENDISPADSILKNLDSRSGTPVIGITGPPGAGKSTLVSAITNFFTQQNKRIAILAIDPTSPFNFGALLGDRIRMASQFNHPNVFIRSLATRGALGGISAKTIEMVDVLKASNFDLIFIETVGVGQSEVEIAGLADKTIVVLVPESGDEVQNIKSGLMEIADCFVVNKADRDGADTFANNLKKIVHQGVKSIPILKTVADKDLGVEALCDWIVKPIVNTNQRKEFLFAEKAWKIIQNHKMQAVDKPKLRAGIKEALLQEDFNIYRFAEAFAATCMINAKH</sequence>
<dbReference type="InterPro" id="IPR027417">
    <property type="entry name" value="P-loop_NTPase"/>
</dbReference>
<evidence type="ECO:0000259" key="6">
    <source>
        <dbReference type="SMART" id="SM00382"/>
    </source>
</evidence>
<protein>
    <submittedName>
        <fullName evidence="7">Methylmalonyl Co-A mutase-associated GTPase MeaB</fullName>
    </submittedName>
</protein>
<evidence type="ECO:0000256" key="5">
    <source>
        <dbReference type="ARBA" id="ARBA00023186"/>
    </source>
</evidence>
<reference evidence="7 8" key="1">
    <citation type="submission" date="2019-11" db="EMBL/GenBank/DDBJ databases">
        <title>Pedobacter petrophilus genome.</title>
        <authorList>
            <person name="Feldbauer M.J."/>
            <person name="Newman J.D."/>
        </authorList>
    </citation>
    <scope>NUCLEOTIDE SEQUENCE [LARGE SCALE GENOMIC DNA]</scope>
    <source>
        <strain evidence="7 8">LMG 29686</strain>
    </source>
</reference>
<evidence type="ECO:0000256" key="4">
    <source>
        <dbReference type="ARBA" id="ARBA00023134"/>
    </source>
</evidence>
<keyword evidence="5" id="KW-0143">Chaperone</keyword>
<evidence type="ECO:0000256" key="1">
    <source>
        <dbReference type="ARBA" id="ARBA00009625"/>
    </source>
</evidence>
<dbReference type="PANTHER" id="PTHR43087:SF1">
    <property type="entry name" value="LAO_AO TRANSPORT SYSTEM ATPASE"/>
    <property type="match status" value="1"/>
</dbReference>
<dbReference type="RefSeq" id="WP_154281135.1">
    <property type="nucleotide sequence ID" value="NZ_JBHUJQ010000001.1"/>
</dbReference>
<proteinExistence type="inferred from homology"/>
<dbReference type="EMBL" id="WKKH01000017">
    <property type="protein sequence ID" value="MRX76909.1"/>
    <property type="molecule type" value="Genomic_DNA"/>
</dbReference>
<evidence type="ECO:0000256" key="2">
    <source>
        <dbReference type="ARBA" id="ARBA00022741"/>
    </source>
</evidence>
<dbReference type="Gene3D" id="3.40.50.300">
    <property type="entry name" value="P-loop containing nucleotide triphosphate hydrolases"/>
    <property type="match status" value="1"/>
</dbReference>
<feature type="domain" description="AAA+ ATPase" evidence="6">
    <location>
        <begin position="45"/>
        <end position="196"/>
    </location>
</feature>
<dbReference type="InterPro" id="IPR052040">
    <property type="entry name" value="GTPase/Isobutyryl-CoA_mutase"/>
</dbReference>
<accession>A0A7K0G119</accession>
<evidence type="ECO:0000313" key="7">
    <source>
        <dbReference type="EMBL" id="MRX76909.1"/>
    </source>
</evidence>
<organism evidence="7 8">
    <name type="scientific">Pedobacter petrophilus</name>
    <dbReference type="NCBI Taxonomy" id="1908241"/>
    <lineage>
        <taxon>Bacteria</taxon>
        <taxon>Pseudomonadati</taxon>
        <taxon>Bacteroidota</taxon>
        <taxon>Sphingobacteriia</taxon>
        <taxon>Sphingobacteriales</taxon>
        <taxon>Sphingobacteriaceae</taxon>
        <taxon>Pedobacter</taxon>
    </lineage>
</organism>
<keyword evidence="8" id="KW-1185">Reference proteome</keyword>
<dbReference type="OrthoDB" id="9778292at2"/>
<name>A0A7K0G119_9SPHI</name>
<dbReference type="Pfam" id="PF03308">
    <property type="entry name" value="MeaB"/>
    <property type="match status" value="1"/>
</dbReference>
<dbReference type="Proteomes" id="UP000487757">
    <property type="component" value="Unassembled WGS sequence"/>
</dbReference>
<keyword evidence="4" id="KW-0342">GTP-binding</keyword>
<dbReference type="GO" id="GO:0003924">
    <property type="term" value="F:GTPase activity"/>
    <property type="evidence" value="ECO:0007669"/>
    <property type="project" value="InterPro"/>
</dbReference>
<evidence type="ECO:0000313" key="8">
    <source>
        <dbReference type="Proteomes" id="UP000487757"/>
    </source>
</evidence>
<dbReference type="AlphaFoldDB" id="A0A7K0G119"/>
<comment type="caution">
    <text evidence="7">The sequence shown here is derived from an EMBL/GenBank/DDBJ whole genome shotgun (WGS) entry which is preliminary data.</text>
</comment>
<dbReference type="SUPFAM" id="SSF52540">
    <property type="entry name" value="P-loop containing nucleoside triphosphate hydrolases"/>
    <property type="match status" value="1"/>
</dbReference>
<gene>
    <name evidence="7" type="primary">meaB</name>
    <name evidence="7" type="ORF">GJU39_12505</name>
</gene>
<dbReference type="PANTHER" id="PTHR43087">
    <property type="entry name" value="LYSINE/ARGININE/ORNITHINE TRANSPORT SYSTEM KINASE"/>
    <property type="match status" value="1"/>
</dbReference>
<comment type="similarity">
    <text evidence="1">Belongs to the SIMIBI class G3E GTPase family. ArgK/MeaB subfamily.</text>
</comment>
<dbReference type="InterPro" id="IPR005129">
    <property type="entry name" value="GTPase_ArgK"/>
</dbReference>
<dbReference type="InterPro" id="IPR003593">
    <property type="entry name" value="AAA+_ATPase"/>
</dbReference>
<keyword evidence="3" id="KW-0378">Hydrolase</keyword>
<evidence type="ECO:0000256" key="3">
    <source>
        <dbReference type="ARBA" id="ARBA00022801"/>
    </source>
</evidence>
<dbReference type="GO" id="GO:0005525">
    <property type="term" value="F:GTP binding"/>
    <property type="evidence" value="ECO:0007669"/>
    <property type="project" value="UniProtKB-KW"/>
</dbReference>
<dbReference type="NCBIfam" id="TIGR00750">
    <property type="entry name" value="lao"/>
    <property type="match status" value="1"/>
</dbReference>
<dbReference type="SMART" id="SM00382">
    <property type="entry name" value="AAA"/>
    <property type="match status" value="1"/>
</dbReference>